<evidence type="ECO:0000256" key="8">
    <source>
        <dbReference type="ARBA" id="ARBA00023012"/>
    </source>
</evidence>
<dbReference type="STRING" id="1499967.U27_03678"/>
<dbReference type="SMART" id="SM00388">
    <property type="entry name" value="HisKA"/>
    <property type="match status" value="1"/>
</dbReference>
<sequence>MKFFRFHETRYGQRRYFPVVAIIAAVATLILLLIVYTSRNLSLARQRLEDSLLQGGLTLIRAIEAGSRTGMRMHWRTNQLQTLVEEIGASPQVVYLHIVGKNGDLLAHTQKSEVQNIQPIEWQRFQENPSVTLTRTIRVNEEHEVFDIAAKITLAGTGSPQGSGHGRMMRPEIAEEYRAFEGLTVIQIGMSMAELRQIQQHDVRNAILMLLILSVVGSAALYFIVVLQNYSAMNYAFHTMQSYAQQVVESMVNGLISLDNQGNIVTMNRQAHYILGLSQAESMEGKTLCEAMTIQDFDLFAALRDGVPVLERQATCTNALGRALPLSLSASQLTDNEGEQLGAVLLFRDLSEVKALEDQVKRSERLASVGKLAAGVAHEIRNPLGALKGFLQYFQHKLALEDQEQTYFTVMTHEVDRLNTVISNLLDFARPKEPVFEPCDLAKLLQHVLALVEGDLQAKQIHTSVDIQAALPQIQVDQDQITQVVLNILLNAIHATESGGTVSLRAEIYADTYVDVTVSDTGKGISPEDLPQIFDPFFSTKKQGTGLGLAIAHTIIEQHGGTITVESTEGTGSTFRIQLPV</sequence>
<keyword evidence="5" id="KW-0547">Nucleotide-binding</keyword>
<dbReference type="EC" id="2.7.13.3" evidence="2"/>
<dbReference type="SUPFAM" id="SSF55785">
    <property type="entry name" value="PYP-like sensor domain (PAS domain)"/>
    <property type="match status" value="1"/>
</dbReference>
<feature type="transmembrane region" description="Helical" evidence="9">
    <location>
        <begin position="16"/>
        <end position="37"/>
    </location>
</feature>
<dbReference type="InterPro" id="IPR000700">
    <property type="entry name" value="PAS-assoc_C"/>
</dbReference>
<dbReference type="NCBIfam" id="TIGR00229">
    <property type="entry name" value="sensory_box"/>
    <property type="match status" value="1"/>
</dbReference>
<dbReference type="SUPFAM" id="SSF47384">
    <property type="entry name" value="Homodimeric domain of signal transducing histidine kinase"/>
    <property type="match status" value="1"/>
</dbReference>
<evidence type="ECO:0000256" key="9">
    <source>
        <dbReference type="SAM" id="Phobius"/>
    </source>
</evidence>
<evidence type="ECO:0000256" key="4">
    <source>
        <dbReference type="ARBA" id="ARBA00022679"/>
    </source>
</evidence>
<dbReference type="GO" id="GO:0000155">
    <property type="term" value="F:phosphorelay sensor kinase activity"/>
    <property type="evidence" value="ECO:0007669"/>
    <property type="project" value="InterPro"/>
</dbReference>
<dbReference type="CDD" id="cd00082">
    <property type="entry name" value="HisKA"/>
    <property type="match status" value="1"/>
</dbReference>
<dbReference type="GO" id="GO:0005524">
    <property type="term" value="F:ATP binding"/>
    <property type="evidence" value="ECO:0007669"/>
    <property type="project" value="UniProtKB-KW"/>
</dbReference>
<evidence type="ECO:0000256" key="2">
    <source>
        <dbReference type="ARBA" id="ARBA00012438"/>
    </source>
</evidence>
<evidence type="ECO:0000256" key="7">
    <source>
        <dbReference type="ARBA" id="ARBA00022840"/>
    </source>
</evidence>
<keyword evidence="9" id="KW-1133">Transmembrane helix</keyword>
<dbReference type="InterPro" id="IPR005467">
    <property type="entry name" value="His_kinase_dom"/>
</dbReference>
<protein>
    <recommendedName>
        <fullName evidence="2">histidine kinase</fullName>
        <ecNumber evidence="2">2.7.13.3</ecNumber>
    </recommendedName>
</protein>
<keyword evidence="6 13" id="KW-0418">Kinase</keyword>
<accession>A0A081BWL0</accession>
<dbReference type="Proteomes" id="UP000030661">
    <property type="component" value="Unassembled WGS sequence"/>
</dbReference>
<dbReference type="eggNOG" id="COG5000">
    <property type="taxonomic scope" value="Bacteria"/>
</dbReference>
<organism evidence="13">
    <name type="scientific">Vecturithrix granuli</name>
    <dbReference type="NCBI Taxonomy" id="1499967"/>
    <lineage>
        <taxon>Bacteria</taxon>
        <taxon>Candidatus Moduliflexota</taxon>
        <taxon>Candidatus Vecturitrichia</taxon>
        <taxon>Candidatus Vecturitrichales</taxon>
        <taxon>Candidatus Vecturitrichaceae</taxon>
        <taxon>Candidatus Vecturithrix</taxon>
    </lineage>
</organism>
<evidence type="ECO:0000256" key="1">
    <source>
        <dbReference type="ARBA" id="ARBA00000085"/>
    </source>
</evidence>
<evidence type="ECO:0000256" key="6">
    <source>
        <dbReference type="ARBA" id="ARBA00022777"/>
    </source>
</evidence>
<name>A0A081BWL0_VECG1</name>
<dbReference type="CDD" id="cd00130">
    <property type="entry name" value="PAS"/>
    <property type="match status" value="1"/>
</dbReference>
<dbReference type="PROSITE" id="PS50109">
    <property type="entry name" value="HIS_KIN"/>
    <property type="match status" value="1"/>
</dbReference>
<dbReference type="FunFam" id="3.30.565.10:FF:000006">
    <property type="entry name" value="Sensor histidine kinase WalK"/>
    <property type="match status" value="1"/>
</dbReference>
<dbReference type="Gene3D" id="3.30.450.20">
    <property type="entry name" value="PAS domain"/>
    <property type="match status" value="1"/>
</dbReference>
<keyword evidence="7" id="KW-0067">ATP-binding</keyword>
<dbReference type="Pfam" id="PF00989">
    <property type="entry name" value="PAS"/>
    <property type="match status" value="1"/>
</dbReference>
<dbReference type="PROSITE" id="PS50113">
    <property type="entry name" value="PAC"/>
    <property type="match status" value="1"/>
</dbReference>
<dbReference type="SUPFAM" id="SSF55874">
    <property type="entry name" value="ATPase domain of HSP90 chaperone/DNA topoisomerase II/histidine kinase"/>
    <property type="match status" value="1"/>
</dbReference>
<dbReference type="PRINTS" id="PR00344">
    <property type="entry name" value="BCTRLSENSOR"/>
</dbReference>
<dbReference type="InterPro" id="IPR003661">
    <property type="entry name" value="HisK_dim/P_dom"/>
</dbReference>
<dbReference type="InterPro" id="IPR036097">
    <property type="entry name" value="HisK_dim/P_sf"/>
</dbReference>
<dbReference type="PROSITE" id="PS50112">
    <property type="entry name" value="PAS"/>
    <property type="match status" value="1"/>
</dbReference>
<dbReference type="SMART" id="SM00091">
    <property type="entry name" value="PAS"/>
    <property type="match status" value="1"/>
</dbReference>
<keyword evidence="4" id="KW-0808">Transferase</keyword>
<evidence type="ECO:0000259" key="12">
    <source>
        <dbReference type="PROSITE" id="PS50113"/>
    </source>
</evidence>
<dbReference type="Pfam" id="PF00512">
    <property type="entry name" value="HisKA"/>
    <property type="match status" value="1"/>
</dbReference>
<dbReference type="InterPro" id="IPR003594">
    <property type="entry name" value="HATPase_dom"/>
</dbReference>
<dbReference type="InterPro" id="IPR036890">
    <property type="entry name" value="HATPase_C_sf"/>
</dbReference>
<dbReference type="Pfam" id="PF02518">
    <property type="entry name" value="HATPase_c"/>
    <property type="match status" value="1"/>
</dbReference>
<feature type="domain" description="Histidine kinase" evidence="10">
    <location>
        <begin position="375"/>
        <end position="581"/>
    </location>
</feature>
<evidence type="ECO:0000256" key="3">
    <source>
        <dbReference type="ARBA" id="ARBA00022553"/>
    </source>
</evidence>
<evidence type="ECO:0000259" key="11">
    <source>
        <dbReference type="PROSITE" id="PS50112"/>
    </source>
</evidence>
<dbReference type="InterPro" id="IPR004358">
    <property type="entry name" value="Sig_transdc_His_kin-like_C"/>
</dbReference>
<dbReference type="Gene3D" id="3.30.565.10">
    <property type="entry name" value="Histidine kinase-like ATPase, C-terminal domain"/>
    <property type="match status" value="1"/>
</dbReference>
<comment type="catalytic activity">
    <reaction evidence="1">
        <text>ATP + protein L-histidine = ADP + protein N-phospho-L-histidine.</text>
        <dbReference type="EC" id="2.7.13.3"/>
    </reaction>
</comment>
<keyword evidence="3" id="KW-0597">Phosphoprotein</keyword>
<keyword evidence="8" id="KW-0902">Two-component regulatory system</keyword>
<dbReference type="GO" id="GO:0006355">
    <property type="term" value="P:regulation of DNA-templated transcription"/>
    <property type="evidence" value="ECO:0007669"/>
    <property type="project" value="InterPro"/>
</dbReference>
<keyword evidence="9" id="KW-0812">Transmembrane</keyword>
<keyword evidence="14" id="KW-1185">Reference proteome</keyword>
<dbReference type="PANTHER" id="PTHR43065">
    <property type="entry name" value="SENSOR HISTIDINE KINASE"/>
    <property type="match status" value="1"/>
</dbReference>
<evidence type="ECO:0000259" key="10">
    <source>
        <dbReference type="PROSITE" id="PS50109"/>
    </source>
</evidence>
<proteinExistence type="predicted"/>
<feature type="domain" description="PAS" evidence="11">
    <location>
        <begin position="240"/>
        <end position="281"/>
    </location>
</feature>
<feature type="transmembrane region" description="Helical" evidence="9">
    <location>
        <begin position="206"/>
        <end position="227"/>
    </location>
</feature>
<gene>
    <name evidence="13" type="ORF">U27_03678</name>
</gene>
<keyword evidence="9" id="KW-0472">Membrane</keyword>
<dbReference type="PANTHER" id="PTHR43065:SF10">
    <property type="entry name" value="PEROXIDE STRESS-ACTIVATED HISTIDINE KINASE MAK3"/>
    <property type="match status" value="1"/>
</dbReference>
<dbReference type="AlphaFoldDB" id="A0A081BWL0"/>
<dbReference type="InterPro" id="IPR035965">
    <property type="entry name" value="PAS-like_dom_sf"/>
</dbReference>
<evidence type="ECO:0000256" key="5">
    <source>
        <dbReference type="ARBA" id="ARBA00022741"/>
    </source>
</evidence>
<dbReference type="Gene3D" id="1.10.287.130">
    <property type="match status" value="1"/>
</dbReference>
<feature type="domain" description="PAC" evidence="12">
    <location>
        <begin position="310"/>
        <end position="362"/>
    </location>
</feature>
<evidence type="ECO:0000313" key="14">
    <source>
        <dbReference type="Proteomes" id="UP000030661"/>
    </source>
</evidence>
<dbReference type="SMART" id="SM00387">
    <property type="entry name" value="HATPase_c"/>
    <property type="match status" value="1"/>
</dbReference>
<dbReference type="InterPro" id="IPR000014">
    <property type="entry name" value="PAS"/>
</dbReference>
<dbReference type="InterPro" id="IPR013767">
    <property type="entry name" value="PAS_fold"/>
</dbReference>
<dbReference type="EMBL" id="DF820465">
    <property type="protein sequence ID" value="GAK56715.1"/>
    <property type="molecule type" value="Genomic_DNA"/>
</dbReference>
<reference evidence="13" key="1">
    <citation type="journal article" date="2015" name="PeerJ">
        <title>First genomic representation of candidate bacterial phylum KSB3 points to enhanced environmental sensing as a trigger of wastewater bulking.</title>
        <authorList>
            <person name="Sekiguchi Y."/>
            <person name="Ohashi A."/>
            <person name="Parks D.H."/>
            <person name="Yamauchi T."/>
            <person name="Tyson G.W."/>
            <person name="Hugenholtz P."/>
        </authorList>
    </citation>
    <scope>NUCLEOTIDE SEQUENCE [LARGE SCALE GENOMIC DNA]</scope>
</reference>
<evidence type="ECO:0000313" key="13">
    <source>
        <dbReference type="EMBL" id="GAK56715.1"/>
    </source>
</evidence>
<dbReference type="HOGENOM" id="CLU_000445_89_29_0"/>